<accession>A0A1I7XR93</accession>
<dbReference type="InterPro" id="IPR013320">
    <property type="entry name" value="ConA-like_dom_sf"/>
</dbReference>
<dbReference type="PROSITE" id="PS00022">
    <property type="entry name" value="EGF_1"/>
    <property type="match status" value="1"/>
</dbReference>
<comment type="similarity">
    <text evidence="2">Belongs to the BI1 family.</text>
</comment>
<keyword evidence="3 8" id="KW-0812">Transmembrane</keyword>
<dbReference type="GO" id="GO:0019899">
    <property type="term" value="F:enzyme binding"/>
    <property type="evidence" value="ECO:0007669"/>
    <property type="project" value="TreeGrafter"/>
</dbReference>
<dbReference type="PANTHER" id="PTHR23291:SF32">
    <property type="entry name" value="BAX INHIBITOR 1"/>
    <property type="match status" value="1"/>
</dbReference>
<feature type="transmembrane region" description="Helical" evidence="8">
    <location>
        <begin position="36"/>
        <end position="58"/>
    </location>
</feature>
<feature type="domain" description="EGF-like" evidence="9">
    <location>
        <begin position="409"/>
        <end position="448"/>
    </location>
</feature>
<dbReference type="WBParaSite" id="Hba_20010">
    <property type="protein sequence ID" value="Hba_20010"/>
    <property type="gene ID" value="Hba_20010"/>
</dbReference>
<keyword evidence="4 8" id="KW-1133">Transmembrane helix</keyword>
<keyword evidence="7" id="KW-0245">EGF-like domain</keyword>
<comment type="caution">
    <text evidence="7">Lacks conserved residue(s) required for the propagation of feature annotation.</text>
</comment>
<dbReference type="GO" id="GO:0031966">
    <property type="term" value="C:mitochondrial membrane"/>
    <property type="evidence" value="ECO:0007669"/>
    <property type="project" value="TreeGrafter"/>
</dbReference>
<evidence type="ECO:0000256" key="4">
    <source>
        <dbReference type="ARBA" id="ARBA00022989"/>
    </source>
</evidence>
<dbReference type="AlphaFoldDB" id="A0A1I7XR93"/>
<dbReference type="SUPFAM" id="SSF49899">
    <property type="entry name" value="Concanavalin A-like lectins/glucanases"/>
    <property type="match status" value="1"/>
</dbReference>
<dbReference type="GO" id="GO:2001234">
    <property type="term" value="P:negative regulation of apoptotic signaling pathway"/>
    <property type="evidence" value="ECO:0007669"/>
    <property type="project" value="TreeGrafter"/>
</dbReference>
<evidence type="ECO:0000256" key="2">
    <source>
        <dbReference type="ARBA" id="ARBA00010350"/>
    </source>
</evidence>
<protein>
    <submittedName>
        <fullName evidence="11">EGF-like domain-containing protein</fullName>
    </submittedName>
</protein>
<dbReference type="PANTHER" id="PTHR23291">
    <property type="entry name" value="BAX INHIBITOR-RELATED"/>
    <property type="match status" value="1"/>
</dbReference>
<feature type="transmembrane region" description="Helical" evidence="8">
    <location>
        <begin position="123"/>
        <end position="141"/>
    </location>
</feature>
<dbReference type="Gene3D" id="2.10.25.10">
    <property type="entry name" value="Laminin"/>
    <property type="match status" value="1"/>
</dbReference>
<feature type="disulfide bond" evidence="7">
    <location>
        <begin position="438"/>
        <end position="447"/>
    </location>
</feature>
<reference evidence="11" key="1">
    <citation type="submission" date="2016-11" db="UniProtKB">
        <authorList>
            <consortium name="WormBaseParasite"/>
        </authorList>
    </citation>
    <scope>IDENTIFICATION</scope>
</reference>
<keyword evidence="10" id="KW-1185">Reference proteome</keyword>
<evidence type="ECO:0000313" key="11">
    <source>
        <dbReference type="WBParaSite" id="Hba_20010"/>
    </source>
</evidence>
<dbReference type="CDD" id="cd10430">
    <property type="entry name" value="BI-1"/>
    <property type="match status" value="1"/>
</dbReference>
<dbReference type="GO" id="GO:0033119">
    <property type="term" value="P:negative regulation of RNA splicing"/>
    <property type="evidence" value="ECO:0007669"/>
    <property type="project" value="TreeGrafter"/>
</dbReference>
<dbReference type="InterPro" id="IPR000742">
    <property type="entry name" value="EGF"/>
</dbReference>
<evidence type="ECO:0000256" key="8">
    <source>
        <dbReference type="SAM" id="Phobius"/>
    </source>
</evidence>
<dbReference type="InterPro" id="IPR006214">
    <property type="entry name" value="Bax_inhibitor_1-related"/>
</dbReference>
<keyword evidence="6 7" id="KW-1015">Disulfide bond</keyword>
<evidence type="ECO:0000256" key="1">
    <source>
        <dbReference type="ARBA" id="ARBA00004141"/>
    </source>
</evidence>
<feature type="transmembrane region" description="Helical" evidence="8">
    <location>
        <begin position="64"/>
        <end position="81"/>
    </location>
</feature>
<feature type="transmembrane region" description="Helical" evidence="8">
    <location>
        <begin position="93"/>
        <end position="111"/>
    </location>
</feature>
<dbReference type="PROSITE" id="PS50026">
    <property type="entry name" value="EGF_3"/>
    <property type="match status" value="1"/>
</dbReference>
<feature type="transmembrane region" description="Helical" evidence="8">
    <location>
        <begin position="148"/>
        <end position="167"/>
    </location>
</feature>
<evidence type="ECO:0000256" key="3">
    <source>
        <dbReference type="ARBA" id="ARBA00022692"/>
    </source>
</evidence>
<dbReference type="PROSITE" id="PS01186">
    <property type="entry name" value="EGF_2"/>
    <property type="match status" value="1"/>
</dbReference>
<evidence type="ECO:0000256" key="6">
    <source>
        <dbReference type="ARBA" id="ARBA00023157"/>
    </source>
</evidence>
<organism evidence="10 11">
    <name type="scientific">Heterorhabditis bacteriophora</name>
    <name type="common">Entomopathogenic nematode worm</name>
    <dbReference type="NCBI Taxonomy" id="37862"/>
    <lineage>
        <taxon>Eukaryota</taxon>
        <taxon>Metazoa</taxon>
        <taxon>Ecdysozoa</taxon>
        <taxon>Nematoda</taxon>
        <taxon>Chromadorea</taxon>
        <taxon>Rhabditida</taxon>
        <taxon>Rhabditina</taxon>
        <taxon>Rhabditomorpha</taxon>
        <taxon>Strongyloidea</taxon>
        <taxon>Heterorhabditidae</taxon>
        <taxon>Heterorhabditis</taxon>
    </lineage>
</organism>
<proteinExistence type="inferred from homology"/>
<dbReference type="Pfam" id="PF01027">
    <property type="entry name" value="Bax1-I"/>
    <property type="match status" value="1"/>
</dbReference>
<name>A0A1I7XR93_HETBA</name>
<dbReference type="GO" id="GO:0034620">
    <property type="term" value="P:cellular response to unfolded protein"/>
    <property type="evidence" value="ECO:0007669"/>
    <property type="project" value="TreeGrafter"/>
</dbReference>
<evidence type="ECO:0000256" key="5">
    <source>
        <dbReference type="ARBA" id="ARBA00023136"/>
    </source>
</evidence>
<dbReference type="Proteomes" id="UP000095283">
    <property type="component" value="Unplaced"/>
</dbReference>
<evidence type="ECO:0000313" key="10">
    <source>
        <dbReference type="Proteomes" id="UP000095283"/>
    </source>
</evidence>
<evidence type="ECO:0000256" key="7">
    <source>
        <dbReference type="PROSITE-ProRule" id="PRU00076"/>
    </source>
</evidence>
<evidence type="ECO:0000259" key="9">
    <source>
        <dbReference type="PROSITE" id="PS50026"/>
    </source>
</evidence>
<keyword evidence="5 8" id="KW-0472">Membrane</keyword>
<sequence>MNRNQGFTVTNFVENIGRTFSGLNDKLEKSVRDHLVNVYATVAMGVGVAAGGASVHLFTDILRANLLLSLVSIGLMFALISTPHSKENQNKRLGFFFAFCGLSGLGMGPLLERVILIDPSVVLTAFLSTTIVFGCFSLSALHAPSTKYLHLGGALASATLCLIFATFFLSKAVIILIGLALSCGFVLYDTQLIAEKSRRGDDDYIWHSVDLFIDFVQIFRFHTIHIAISHENHTIQLTVDGQIPIALRDKSFHGMQLSSLLFGASPPSNGAHELGITACLKNIYVDHYDIIGMMFEGDKRVKSSKPLRSCSDSQNIVLTASSKRLFDSDPVSIQDINREESRNHLEEAILGHTVEGVGSQEDTDPSAIVEFGISEGHVSVLLENGVYSSKEKVDSAAVYQSPPKKTGSQTLICDKSQDYVCRNGASCEKRATGIKCLCRNGFGGKYCQFVLLPRTCAEALLFFLLPDGPTKLDIDGSRSLSPSIALCQKGHFDRKLTWFHVASNNRTVSQIGKVPHSCVCLDKGCINHGFIQGKCNCDSQAITQDAGYLFGKDAGITRMVAIREDGDVSGKITIGQLCCEGFGGSEAIRFTARRSLPVRDWNGEPFSFQFRTADSSCLLLRHSIRVLLSKSNITVESQAKLNDTKWHLIVLEFMENEIRIGVDKFNAFGSLDGNPLPKGKLIINDDIK</sequence>
<comment type="subcellular location">
    <subcellularLocation>
        <location evidence="1">Membrane</location>
        <topology evidence="1">Multi-pass membrane protein</topology>
    </subcellularLocation>
</comment>